<proteinExistence type="predicted"/>
<dbReference type="GO" id="GO:0016020">
    <property type="term" value="C:membrane"/>
    <property type="evidence" value="ECO:0007669"/>
    <property type="project" value="InterPro"/>
</dbReference>
<sequence>MAKVLTVVTLLSAGFAAVVAPTLPGSLPRAQVLALVAGLVAQVAATLLVSRRQDRPHLGFAATALVSAGIVLAGEPWSELMTVGAVAWIPVALAWAAARVFEYHRTRWQLVVSLVLGVGYLVAVGSQADGGWARGTTALAAAVPILGSLTVMLALRLRRARLDQLESLARQRVAAEREQLAAEIHDTLGRHLTLLVLRANTLTLTADDPAVKEAGEQLSGFGSAALTDLRRLVGLLHSTAAPTPVDDQVAVSAQELVAEAQAAGQQVQLTERGTSTPLSPALGRTVQRVVQEGLTNARRHAPDSEVAVELTVADELEVVVRNSATGSSAGVVQPGGGLGLEALRRRVELLGGRCESGPEPSGGYALRVRLPRVRHG</sequence>
<keyword evidence="9" id="KW-1133">Transmembrane helix</keyword>
<dbReference type="PANTHER" id="PTHR24421:SF10">
    <property type="entry name" value="NITRATE_NITRITE SENSOR PROTEIN NARQ"/>
    <property type="match status" value="1"/>
</dbReference>
<evidence type="ECO:0000256" key="3">
    <source>
        <dbReference type="ARBA" id="ARBA00022553"/>
    </source>
</evidence>
<evidence type="ECO:0000256" key="9">
    <source>
        <dbReference type="SAM" id="Phobius"/>
    </source>
</evidence>
<evidence type="ECO:0000313" key="11">
    <source>
        <dbReference type="EMBL" id="MBB5835059.1"/>
    </source>
</evidence>
<evidence type="ECO:0000256" key="1">
    <source>
        <dbReference type="ARBA" id="ARBA00000085"/>
    </source>
</evidence>
<evidence type="ECO:0000256" key="2">
    <source>
        <dbReference type="ARBA" id="ARBA00012438"/>
    </source>
</evidence>
<keyword evidence="9" id="KW-0812">Transmembrane</keyword>
<comment type="catalytic activity">
    <reaction evidence="1">
        <text>ATP + protein L-histidine = ADP + protein N-phospho-L-histidine.</text>
        <dbReference type="EC" id="2.7.13.3"/>
    </reaction>
</comment>
<comment type="caution">
    <text evidence="11">The sequence shown here is derived from an EMBL/GenBank/DDBJ whole genome shotgun (WGS) entry which is preliminary data.</text>
</comment>
<keyword evidence="12" id="KW-1185">Reference proteome</keyword>
<dbReference type="SUPFAM" id="SSF55874">
    <property type="entry name" value="ATPase domain of HSP90 chaperone/DNA topoisomerase II/histidine kinase"/>
    <property type="match status" value="1"/>
</dbReference>
<dbReference type="InterPro" id="IPR050482">
    <property type="entry name" value="Sensor_HK_TwoCompSys"/>
</dbReference>
<feature type="transmembrane region" description="Helical" evidence="9">
    <location>
        <begin position="80"/>
        <end position="101"/>
    </location>
</feature>
<evidence type="ECO:0000259" key="10">
    <source>
        <dbReference type="PROSITE" id="PS50109"/>
    </source>
</evidence>
<feature type="transmembrane region" description="Helical" evidence="9">
    <location>
        <begin position="132"/>
        <end position="155"/>
    </location>
</feature>
<organism evidence="11 12">
    <name type="scientific">Kribbella italica</name>
    <dbReference type="NCBI Taxonomy" id="1540520"/>
    <lineage>
        <taxon>Bacteria</taxon>
        <taxon>Bacillati</taxon>
        <taxon>Actinomycetota</taxon>
        <taxon>Actinomycetes</taxon>
        <taxon>Propionibacteriales</taxon>
        <taxon>Kribbellaceae</taxon>
        <taxon>Kribbella</taxon>
    </lineage>
</organism>
<feature type="transmembrane region" description="Helical" evidence="9">
    <location>
        <begin position="57"/>
        <end position="74"/>
    </location>
</feature>
<dbReference type="RefSeq" id="WP_184794752.1">
    <property type="nucleotide sequence ID" value="NZ_JACHMY010000001.1"/>
</dbReference>
<feature type="domain" description="Histidine kinase" evidence="10">
    <location>
        <begin position="286"/>
        <end position="374"/>
    </location>
</feature>
<dbReference type="Gene3D" id="3.30.565.10">
    <property type="entry name" value="Histidine kinase-like ATPase, C-terminal domain"/>
    <property type="match status" value="1"/>
</dbReference>
<name>A0A7W9J459_9ACTN</name>
<reference evidence="11 12" key="1">
    <citation type="submission" date="2020-08" db="EMBL/GenBank/DDBJ databases">
        <title>Sequencing the genomes of 1000 actinobacteria strains.</title>
        <authorList>
            <person name="Klenk H.-P."/>
        </authorList>
    </citation>
    <scope>NUCLEOTIDE SEQUENCE [LARGE SCALE GENOMIC DNA]</scope>
    <source>
        <strain evidence="11 12">DSM 28967</strain>
    </source>
</reference>
<keyword evidence="3" id="KW-0597">Phosphoprotein</keyword>
<feature type="transmembrane region" description="Helical" evidence="9">
    <location>
        <begin position="32"/>
        <end position="50"/>
    </location>
</feature>
<dbReference type="Proteomes" id="UP000549971">
    <property type="component" value="Unassembled WGS sequence"/>
</dbReference>
<dbReference type="EC" id="2.7.13.3" evidence="2"/>
<evidence type="ECO:0000256" key="6">
    <source>
        <dbReference type="ARBA" id="ARBA00022777"/>
    </source>
</evidence>
<dbReference type="EMBL" id="JACHMY010000001">
    <property type="protein sequence ID" value="MBB5835059.1"/>
    <property type="molecule type" value="Genomic_DNA"/>
</dbReference>
<dbReference type="GO" id="GO:0005524">
    <property type="term" value="F:ATP binding"/>
    <property type="evidence" value="ECO:0007669"/>
    <property type="project" value="UniProtKB-KW"/>
</dbReference>
<evidence type="ECO:0000256" key="7">
    <source>
        <dbReference type="ARBA" id="ARBA00022840"/>
    </source>
</evidence>
<accession>A0A7W9J459</accession>
<dbReference type="Pfam" id="PF07730">
    <property type="entry name" value="HisKA_3"/>
    <property type="match status" value="1"/>
</dbReference>
<dbReference type="InterPro" id="IPR005467">
    <property type="entry name" value="His_kinase_dom"/>
</dbReference>
<dbReference type="AlphaFoldDB" id="A0A7W9J459"/>
<dbReference type="PROSITE" id="PS50109">
    <property type="entry name" value="HIS_KIN"/>
    <property type="match status" value="1"/>
</dbReference>
<dbReference type="Pfam" id="PF02518">
    <property type="entry name" value="HATPase_c"/>
    <property type="match status" value="1"/>
</dbReference>
<evidence type="ECO:0000256" key="4">
    <source>
        <dbReference type="ARBA" id="ARBA00022679"/>
    </source>
</evidence>
<evidence type="ECO:0000256" key="8">
    <source>
        <dbReference type="ARBA" id="ARBA00023012"/>
    </source>
</evidence>
<protein>
    <recommendedName>
        <fullName evidence="2">histidine kinase</fullName>
        <ecNumber evidence="2">2.7.13.3</ecNumber>
    </recommendedName>
</protein>
<dbReference type="PANTHER" id="PTHR24421">
    <property type="entry name" value="NITRATE/NITRITE SENSOR PROTEIN NARX-RELATED"/>
    <property type="match status" value="1"/>
</dbReference>
<evidence type="ECO:0000313" key="12">
    <source>
        <dbReference type="Proteomes" id="UP000549971"/>
    </source>
</evidence>
<dbReference type="GO" id="GO:0046983">
    <property type="term" value="F:protein dimerization activity"/>
    <property type="evidence" value="ECO:0007669"/>
    <property type="project" value="InterPro"/>
</dbReference>
<keyword evidence="9" id="KW-0472">Membrane</keyword>
<feature type="transmembrane region" description="Helical" evidence="9">
    <location>
        <begin position="108"/>
        <end position="126"/>
    </location>
</feature>
<evidence type="ECO:0000256" key="5">
    <source>
        <dbReference type="ARBA" id="ARBA00022741"/>
    </source>
</evidence>
<dbReference type="GO" id="GO:0000155">
    <property type="term" value="F:phosphorelay sensor kinase activity"/>
    <property type="evidence" value="ECO:0007669"/>
    <property type="project" value="InterPro"/>
</dbReference>
<dbReference type="InterPro" id="IPR036890">
    <property type="entry name" value="HATPase_C_sf"/>
</dbReference>
<gene>
    <name evidence="11" type="ORF">HDA39_001793</name>
</gene>
<dbReference type="CDD" id="cd16917">
    <property type="entry name" value="HATPase_UhpB-NarQ-NarX-like"/>
    <property type="match status" value="1"/>
</dbReference>
<keyword evidence="6 11" id="KW-0418">Kinase</keyword>
<dbReference type="InterPro" id="IPR003594">
    <property type="entry name" value="HATPase_dom"/>
</dbReference>
<keyword evidence="4" id="KW-0808">Transferase</keyword>
<dbReference type="Gene3D" id="1.20.5.1930">
    <property type="match status" value="1"/>
</dbReference>
<keyword evidence="8" id="KW-0902">Two-component regulatory system</keyword>
<keyword evidence="7" id="KW-0067">ATP-binding</keyword>
<keyword evidence="5" id="KW-0547">Nucleotide-binding</keyword>
<dbReference type="InterPro" id="IPR011712">
    <property type="entry name" value="Sig_transdc_His_kin_sub3_dim/P"/>
</dbReference>